<accession>A0A5J9WS73</accession>
<comment type="caution">
    <text evidence="1">The sequence shown here is derived from an EMBL/GenBank/DDBJ whole genome shotgun (WGS) entry which is preliminary data.</text>
</comment>
<feature type="non-terminal residue" evidence="1">
    <location>
        <position position="1"/>
    </location>
</feature>
<dbReference type="EMBL" id="RWGY01000002">
    <property type="protein sequence ID" value="TVU50968.1"/>
    <property type="molecule type" value="Genomic_DNA"/>
</dbReference>
<proteinExistence type="predicted"/>
<dbReference type="Proteomes" id="UP000324897">
    <property type="component" value="Chromosome 6"/>
</dbReference>
<reference evidence="1 2" key="1">
    <citation type="journal article" date="2019" name="Sci. Rep.">
        <title>A high-quality genome of Eragrostis curvula grass provides insights into Poaceae evolution and supports new strategies to enhance forage quality.</title>
        <authorList>
            <person name="Carballo J."/>
            <person name="Santos B.A.C.M."/>
            <person name="Zappacosta D."/>
            <person name="Garbus I."/>
            <person name="Selva J.P."/>
            <person name="Gallo C.A."/>
            <person name="Diaz A."/>
            <person name="Albertini E."/>
            <person name="Caccamo M."/>
            <person name="Echenique V."/>
        </authorList>
    </citation>
    <scope>NUCLEOTIDE SEQUENCE [LARGE SCALE GENOMIC DNA]</scope>
    <source>
        <strain evidence="2">cv. Victoria</strain>
        <tissue evidence="1">Leaf</tissue>
    </source>
</reference>
<name>A0A5J9WS73_9POAL</name>
<dbReference type="AlphaFoldDB" id="A0A5J9WS73"/>
<protein>
    <submittedName>
        <fullName evidence="1">Uncharacterized protein</fullName>
    </submittedName>
</protein>
<sequence>MGTLNFSCISNYSINFQSEDQDAVHVSVGDHSHPEATDFHVHCGNFGVLGVEAWLTVTEDSLFLIDCTLSVDMVVTNNCTHKQENRPFRIHVGADMMLQVVCYLNVD</sequence>
<keyword evidence="2" id="KW-1185">Reference proteome</keyword>
<evidence type="ECO:0000313" key="2">
    <source>
        <dbReference type="Proteomes" id="UP000324897"/>
    </source>
</evidence>
<evidence type="ECO:0000313" key="1">
    <source>
        <dbReference type="EMBL" id="TVU50968.1"/>
    </source>
</evidence>
<organism evidence="1 2">
    <name type="scientific">Eragrostis curvula</name>
    <name type="common">weeping love grass</name>
    <dbReference type="NCBI Taxonomy" id="38414"/>
    <lineage>
        <taxon>Eukaryota</taxon>
        <taxon>Viridiplantae</taxon>
        <taxon>Streptophyta</taxon>
        <taxon>Embryophyta</taxon>
        <taxon>Tracheophyta</taxon>
        <taxon>Spermatophyta</taxon>
        <taxon>Magnoliopsida</taxon>
        <taxon>Liliopsida</taxon>
        <taxon>Poales</taxon>
        <taxon>Poaceae</taxon>
        <taxon>PACMAD clade</taxon>
        <taxon>Chloridoideae</taxon>
        <taxon>Eragrostideae</taxon>
        <taxon>Eragrostidinae</taxon>
        <taxon>Eragrostis</taxon>
    </lineage>
</organism>
<gene>
    <name evidence="1" type="ORF">EJB05_02367</name>
</gene>
<dbReference type="Gramene" id="TVU50968">
    <property type="protein sequence ID" value="TVU50968"/>
    <property type="gene ID" value="EJB05_02367"/>
</dbReference>